<feature type="domain" description="Acyl-CoA oxidase C-terminal" evidence="6">
    <location>
        <begin position="430"/>
        <end position="565"/>
    </location>
</feature>
<dbReference type="Pfam" id="PF22924">
    <property type="entry name" value="ACOX_C_alpha1"/>
    <property type="match status" value="1"/>
</dbReference>
<evidence type="ECO:0000256" key="1">
    <source>
        <dbReference type="ARBA" id="ARBA00001974"/>
    </source>
</evidence>
<evidence type="ECO:0000256" key="2">
    <source>
        <dbReference type="ARBA" id="ARBA00006288"/>
    </source>
</evidence>
<evidence type="ECO:0000256" key="5">
    <source>
        <dbReference type="ARBA" id="ARBA00023002"/>
    </source>
</evidence>
<evidence type="ECO:0000313" key="8">
    <source>
        <dbReference type="EMBL" id="MFC5055932.1"/>
    </source>
</evidence>
<organism evidence="8 9">
    <name type="scientific">Saccharothrix xinjiangensis</name>
    <dbReference type="NCBI Taxonomy" id="204798"/>
    <lineage>
        <taxon>Bacteria</taxon>
        <taxon>Bacillati</taxon>
        <taxon>Actinomycetota</taxon>
        <taxon>Actinomycetes</taxon>
        <taxon>Pseudonocardiales</taxon>
        <taxon>Pseudonocardiaceae</taxon>
        <taxon>Saccharothrix</taxon>
    </lineage>
</organism>
<dbReference type="Pfam" id="PF01756">
    <property type="entry name" value="ACOX"/>
    <property type="match status" value="1"/>
</dbReference>
<sequence length="574" mass="61677">MDLIEGLGEYLFDGRYDRDHADLPKLLSTPAHAPRRGLSWMDGARQSYANMRDLAAATGPPSSVNGDVHRLCALHEWMGVVDPAAVGIMSVHYNLCAASLANLAQRPQDVADLLADVDSMRAIGLFLATETTSGNNLAAIRTRATYDAATDEFVLDSPDHTAYKIMSTTGLPGLARVGVVIARLDMPGVEPALHAFAVRLTTESGLAPGVRVIPLSRGITMDMDYALTGFHGVRVARRHWLPGPGADADPRTTRPGFWQTLDCLKLGRMLLAGAALAEARAALAITVRHSLHRMTQGGRGRQVPAMAHRNHNDVLIRLIGRAYAATGLVNTAKNLWAEGVAEPHRTLVVNTVKVLASYTALDTSSRCRERCGAQGLLLHNRIAEYLGLAHAAVTAEGDNQVLALAIAKQLIADQRFTTRSCPTPIEVPDLLAFRTRALLDQARKIVADPARTDPFDAWNAATGHARDAVLAHCEEQAHLSLLAGAANADGPAHTVLAVLARHHGTALVLEHADRYLVHGLLDPARWHELTAQADADRLVLVEHAEALVDAFGYTPELLATAIGNHTADKENTPC</sequence>
<evidence type="ECO:0000256" key="3">
    <source>
        <dbReference type="ARBA" id="ARBA00022630"/>
    </source>
</evidence>
<dbReference type="InterPro" id="IPR009100">
    <property type="entry name" value="AcylCoA_DH/oxidase_NM_dom_sf"/>
</dbReference>
<comment type="cofactor">
    <cofactor evidence="1">
        <name>FAD</name>
        <dbReference type="ChEBI" id="CHEBI:57692"/>
    </cofactor>
</comment>
<gene>
    <name evidence="8" type="ORF">ACFPFM_19510</name>
</gene>
<dbReference type="SUPFAM" id="SSF47203">
    <property type="entry name" value="Acyl-CoA dehydrogenase C-terminal domain-like"/>
    <property type="match status" value="2"/>
</dbReference>
<dbReference type="InterPro" id="IPR002655">
    <property type="entry name" value="Acyl-CoA_oxidase_C"/>
</dbReference>
<evidence type="ECO:0000259" key="7">
    <source>
        <dbReference type="Pfam" id="PF22924"/>
    </source>
</evidence>
<dbReference type="EMBL" id="JBHSJB010000017">
    <property type="protein sequence ID" value="MFC5055932.1"/>
    <property type="molecule type" value="Genomic_DNA"/>
</dbReference>
<accession>A0ABV9Y2Q6</accession>
<keyword evidence="4" id="KW-0274">FAD</keyword>
<comment type="similarity">
    <text evidence="2">Belongs to the acyl-CoA oxidase family.</text>
</comment>
<dbReference type="Proteomes" id="UP001595833">
    <property type="component" value="Unassembled WGS sequence"/>
</dbReference>
<dbReference type="Gene3D" id="2.40.110.10">
    <property type="entry name" value="Butyryl-CoA Dehydrogenase, subunit A, domain 2"/>
    <property type="match status" value="1"/>
</dbReference>
<dbReference type="InterPro" id="IPR046373">
    <property type="entry name" value="Acyl-CoA_Oxase/DH_mid-dom_sf"/>
</dbReference>
<reference evidence="9" key="1">
    <citation type="journal article" date="2019" name="Int. J. Syst. Evol. Microbiol.">
        <title>The Global Catalogue of Microorganisms (GCM) 10K type strain sequencing project: providing services to taxonomists for standard genome sequencing and annotation.</title>
        <authorList>
            <consortium name="The Broad Institute Genomics Platform"/>
            <consortium name="The Broad Institute Genome Sequencing Center for Infectious Disease"/>
            <person name="Wu L."/>
            <person name="Ma J."/>
        </authorList>
    </citation>
    <scope>NUCLEOTIDE SEQUENCE [LARGE SCALE GENOMIC DNA]</scope>
    <source>
        <strain evidence="9">KCTC 12848</strain>
    </source>
</reference>
<comment type="caution">
    <text evidence="8">The sequence shown here is derived from an EMBL/GenBank/DDBJ whole genome shotgun (WGS) entry which is preliminary data.</text>
</comment>
<evidence type="ECO:0000259" key="6">
    <source>
        <dbReference type="Pfam" id="PF01756"/>
    </source>
</evidence>
<dbReference type="PANTHER" id="PTHR10909:SF382">
    <property type="entry name" value="ACYL-COENZYME A OXIDASE"/>
    <property type="match status" value="1"/>
</dbReference>
<dbReference type="Gene3D" id="1.20.140.10">
    <property type="entry name" value="Butyryl-CoA Dehydrogenase, subunit A, domain 3"/>
    <property type="match status" value="2"/>
</dbReference>
<keyword evidence="5" id="KW-0560">Oxidoreductase</keyword>
<dbReference type="PANTHER" id="PTHR10909">
    <property type="entry name" value="ELECTRON TRANSPORT OXIDOREDUCTASE"/>
    <property type="match status" value="1"/>
</dbReference>
<protein>
    <submittedName>
        <fullName evidence="8">Acyl-CoA dehydrogenase family protein</fullName>
    </submittedName>
</protein>
<evidence type="ECO:0000256" key="4">
    <source>
        <dbReference type="ARBA" id="ARBA00022827"/>
    </source>
</evidence>
<keyword evidence="3" id="KW-0285">Flavoprotein</keyword>
<proteinExistence type="inferred from homology"/>
<name>A0ABV9Y2Q6_9PSEU</name>
<dbReference type="InterPro" id="IPR012258">
    <property type="entry name" value="Acyl-CoA_oxidase"/>
</dbReference>
<dbReference type="InterPro" id="IPR036250">
    <property type="entry name" value="AcylCo_DH-like_C"/>
</dbReference>
<dbReference type="SUPFAM" id="SSF56645">
    <property type="entry name" value="Acyl-CoA dehydrogenase NM domain-like"/>
    <property type="match status" value="1"/>
</dbReference>
<keyword evidence="9" id="KW-1185">Reference proteome</keyword>
<evidence type="ECO:0000313" key="9">
    <source>
        <dbReference type="Proteomes" id="UP001595833"/>
    </source>
</evidence>
<dbReference type="InterPro" id="IPR055060">
    <property type="entry name" value="ACOX_C_alpha1"/>
</dbReference>
<dbReference type="RefSeq" id="WP_344039786.1">
    <property type="nucleotide sequence ID" value="NZ_BAAAKE010000018.1"/>
</dbReference>
<feature type="domain" description="Acyl-CoA oxidase C-alpha1" evidence="7">
    <location>
        <begin position="267"/>
        <end position="411"/>
    </location>
</feature>